<dbReference type="InterPro" id="IPR016039">
    <property type="entry name" value="Thiolase-like"/>
</dbReference>
<dbReference type="InterPro" id="IPR013751">
    <property type="entry name" value="ACP_syn_III_N"/>
</dbReference>
<organism evidence="13 14">
    <name type="scientific">Candidatus Desantisbacteria bacterium CG2_30_40_21</name>
    <dbReference type="NCBI Taxonomy" id="1817895"/>
    <lineage>
        <taxon>Bacteria</taxon>
        <taxon>Candidatus Desantisiibacteriota</taxon>
    </lineage>
</organism>
<dbReference type="Gene3D" id="3.40.47.10">
    <property type="match status" value="1"/>
</dbReference>
<evidence type="ECO:0000256" key="1">
    <source>
        <dbReference type="ARBA" id="ARBA00005194"/>
    </source>
</evidence>
<comment type="similarity">
    <text evidence="2 10">Belongs to the thiolase-like superfamily. FabH family.</text>
</comment>
<dbReference type="UniPathway" id="UPA00094"/>
<dbReference type="NCBIfam" id="NF006829">
    <property type="entry name" value="PRK09352.1"/>
    <property type="match status" value="1"/>
</dbReference>
<gene>
    <name evidence="10" type="primary">fabH</name>
    <name evidence="13" type="ORF">AUJ95_04595</name>
</gene>
<keyword evidence="10" id="KW-0511">Multifunctional enzyme</keyword>
<evidence type="ECO:0000313" key="13">
    <source>
        <dbReference type="EMBL" id="OIP40391.1"/>
    </source>
</evidence>
<evidence type="ECO:0000256" key="6">
    <source>
        <dbReference type="ARBA" id="ARBA00022832"/>
    </source>
</evidence>
<keyword evidence="7 10" id="KW-0443">Lipid metabolism</keyword>
<proteinExistence type="inferred from homology"/>
<evidence type="ECO:0000313" key="14">
    <source>
        <dbReference type="Proteomes" id="UP000183085"/>
    </source>
</evidence>
<dbReference type="GO" id="GO:0004315">
    <property type="term" value="F:3-oxoacyl-[acyl-carrier-protein] synthase activity"/>
    <property type="evidence" value="ECO:0007669"/>
    <property type="project" value="InterPro"/>
</dbReference>
<keyword evidence="5 10" id="KW-0808">Transferase</keyword>
<evidence type="ECO:0000256" key="9">
    <source>
        <dbReference type="ARBA" id="ARBA00051096"/>
    </source>
</evidence>
<keyword evidence="4 10" id="KW-0444">Lipid biosynthesis</keyword>
<dbReference type="AlphaFoldDB" id="A0A1J5E8R9"/>
<feature type="domain" description="Beta-ketoacyl-[acyl-carrier-protein] synthase III C-terminal" evidence="11">
    <location>
        <begin position="222"/>
        <end position="311"/>
    </location>
</feature>
<evidence type="ECO:0000259" key="11">
    <source>
        <dbReference type="Pfam" id="PF08541"/>
    </source>
</evidence>
<dbReference type="CDD" id="cd00830">
    <property type="entry name" value="KAS_III"/>
    <property type="match status" value="1"/>
</dbReference>
<dbReference type="PANTHER" id="PTHR43091">
    <property type="entry name" value="3-OXOACYL-[ACYL-CARRIER-PROTEIN] SYNTHASE"/>
    <property type="match status" value="1"/>
</dbReference>
<comment type="function">
    <text evidence="10">Catalyzes the condensation reaction of fatty acid synthesis by the addition to an acyl acceptor of two carbons from malonyl-ACP. Catalyzes the first condensation reaction which initiates fatty acid synthesis and may therefore play a role in governing the total rate of fatty acid production. Possesses both acetoacetyl-ACP synthase and acetyl transacylase activities. Its substrate specificity determines the biosynthesis of branched-chain and/or straight-chain of fatty acids.</text>
</comment>
<protein>
    <recommendedName>
        <fullName evidence="3 10">Beta-ketoacyl-[acyl-carrier-protein] synthase III</fullName>
        <shortName evidence="10">Beta-ketoacyl-ACP synthase III</shortName>
        <shortName evidence="10">KAS III</shortName>
        <ecNumber evidence="3 10">2.3.1.180</ecNumber>
    </recommendedName>
    <alternativeName>
        <fullName evidence="10">3-oxoacyl-[acyl-carrier-protein] synthase 3</fullName>
    </alternativeName>
    <alternativeName>
        <fullName evidence="10">3-oxoacyl-[acyl-carrier-protein] synthase III</fullName>
    </alternativeName>
</protein>
<feature type="domain" description="Beta-ketoacyl-[acyl-carrier-protein] synthase III N-terminal" evidence="12">
    <location>
        <begin position="107"/>
        <end position="185"/>
    </location>
</feature>
<dbReference type="GO" id="GO:0033818">
    <property type="term" value="F:beta-ketoacyl-acyl-carrier-protein synthase III activity"/>
    <property type="evidence" value="ECO:0007669"/>
    <property type="project" value="UniProtKB-UniRule"/>
</dbReference>
<comment type="subcellular location">
    <subcellularLocation>
        <location evidence="10">Cytoplasm</location>
    </subcellularLocation>
</comment>
<dbReference type="InterPro" id="IPR013747">
    <property type="entry name" value="ACP_syn_III_C"/>
</dbReference>
<keyword evidence="10" id="KW-0963">Cytoplasm</keyword>
<keyword evidence="10" id="KW-0012">Acyltransferase</keyword>
<keyword evidence="6 10" id="KW-0276">Fatty acid metabolism</keyword>
<evidence type="ECO:0000256" key="2">
    <source>
        <dbReference type="ARBA" id="ARBA00008642"/>
    </source>
</evidence>
<feature type="active site" evidence="10">
    <location>
        <position position="268"/>
    </location>
</feature>
<evidence type="ECO:0000256" key="3">
    <source>
        <dbReference type="ARBA" id="ARBA00012333"/>
    </source>
</evidence>
<dbReference type="Pfam" id="PF08545">
    <property type="entry name" value="ACP_syn_III"/>
    <property type="match status" value="1"/>
</dbReference>
<dbReference type="Pfam" id="PF08541">
    <property type="entry name" value="ACP_syn_III_C"/>
    <property type="match status" value="1"/>
</dbReference>
<dbReference type="InterPro" id="IPR004655">
    <property type="entry name" value="FabH"/>
</dbReference>
<feature type="active site" evidence="10">
    <location>
        <position position="113"/>
    </location>
</feature>
<comment type="catalytic activity">
    <reaction evidence="9">
        <text>malonyl-[ACP] + acetyl-CoA + H(+) = 3-oxobutanoyl-[ACP] + CO2 + CoA</text>
        <dbReference type="Rhea" id="RHEA:12080"/>
        <dbReference type="Rhea" id="RHEA-COMP:9623"/>
        <dbReference type="Rhea" id="RHEA-COMP:9625"/>
        <dbReference type="ChEBI" id="CHEBI:15378"/>
        <dbReference type="ChEBI" id="CHEBI:16526"/>
        <dbReference type="ChEBI" id="CHEBI:57287"/>
        <dbReference type="ChEBI" id="CHEBI:57288"/>
        <dbReference type="ChEBI" id="CHEBI:78449"/>
        <dbReference type="ChEBI" id="CHEBI:78450"/>
        <dbReference type="EC" id="2.3.1.180"/>
    </reaction>
    <physiologicalReaction direction="left-to-right" evidence="9">
        <dbReference type="Rhea" id="RHEA:12081"/>
    </physiologicalReaction>
</comment>
<comment type="domain">
    <text evidence="10">The last Arg residue of the ACP-binding site is essential for the weak association between ACP/AcpP and FabH.</text>
</comment>
<dbReference type="EMBL" id="MNYI01000121">
    <property type="protein sequence ID" value="OIP40391.1"/>
    <property type="molecule type" value="Genomic_DNA"/>
</dbReference>
<comment type="subunit">
    <text evidence="10">Homodimer.</text>
</comment>
<name>A0A1J5E8R9_9BACT</name>
<evidence type="ECO:0000256" key="8">
    <source>
        <dbReference type="ARBA" id="ARBA00023160"/>
    </source>
</evidence>
<accession>A0A1J5E8R9</accession>
<dbReference type="FunFam" id="3.40.47.10:FF:000004">
    <property type="entry name" value="3-oxoacyl-[acyl-carrier-protein] synthase 3"/>
    <property type="match status" value="1"/>
</dbReference>
<dbReference type="Proteomes" id="UP000183085">
    <property type="component" value="Unassembled WGS sequence"/>
</dbReference>
<evidence type="ECO:0000256" key="10">
    <source>
        <dbReference type="HAMAP-Rule" id="MF_01815"/>
    </source>
</evidence>
<dbReference type="PANTHER" id="PTHR43091:SF1">
    <property type="entry name" value="BETA-KETOACYL-[ACYL-CARRIER-PROTEIN] SYNTHASE III, CHLOROPLASTIC"/>
    <property type="match status" value="1"/>
</dbReference>
<dbReference type="SUPFAM" id="SSF53901">
    <property type="entry name" value="Thiolase-like"/>
    <property type="match status" value="1"/>
</dbReference>
<feature type="region of interest" description="ACP-binding" evidence="10">
    <location>
        <begin position="239"/>
        <end position="243"/>
    </location>
</feature>
<dbReference type="GO" id="GO:0006633">
    <property type="term" value="P:fatty acid biosynthetic process"/>
    <property type="evidence" value="ECO:0007669"/>
    <property type="project" value="UniProtKB-UniRule"/>
</dbReference>
<dbReference type="HAMAP" id="MF_01815">
    <property type="entry name" value="FabH"/>
    <property type="match status" value="1"/>
</dbReference>
<comment type="caution">
    <text evidence="13">The sequence shown here is derived from an EMBL/GenBank/DDBJ whole genome shotgun (WGS) entry which is preliminary data.</text>
</comment>
<dbReference type="EC" id="2.3.1.180" evidence="3 10"/>
<dbReference type="STRING" id="1817895.AUJ95_04595"/>
<sequence length="319" mass="33659">MRSVGIVGTGSFVPPSILTNIDIEKMVDTSNQWIIERTGICERRISSPETTASDLGVPASLAALQSAGINPEEIDLIIVATSTPDMTFPSTACFIQNKIGASRAACFDISAACTGFSYALETGRQFIATSTYKTALIVGTEVMSRVLDWTDRNTCVLFGDGAGAAVLQPVADNYGILSTSLGADGRLASMLDLPAGGCIRMSGREVFKVAVNTMIEAVEKVLNNAGISQEAVSLLIPHQANIRIIEAMGKRLNIPSERIFVNLQKYGNVSAGSTIIALDEAVRQGRVADGDIVVIVAFGGGLTWGATVIRWGGVLISEK</sequence>
<evidence type="ECO:0000256" key="5">
    <source>
        <dbReference type="ARBA" id="ARBA00022679"/>
    </source>
</evidence>
<dbReference type="GO" id="GO:0005737">
    <property type="term" value="C:cytoplasm"/>
    <property type="evidence" value="ECO:0007669"/>
    <property type="project" value="UniProtKB-SubCell"/>
</dbReference>
<evidence type="ECO:0000256" key="7">
    <source>
        <dbReference type="ARBA" id="ARBA00023098"/>
    </source>
</evidence>
<reference evidence="13 14" key="1">
    <citation type="journal article" date="2016" name="Environ. Microbiol.">
        <title>Genomic resolution of a cold subsurface aquifer community provides metabolic insights for novel microbes adapted to high CO concentrations.</title>
        <authorList>
            <person name="Probst A.J."/>
            <person name="Castelle C.J."/>
            <person name="Singh A."/>
            <person name="Brown C.T."/>
            <person name="Anantharaman K."/>
            <person name="Sharon I."/>
            <person name="Hug L.A."/>
            <person name="Burstein D."/>
            <person name="Emerson J.B."/>
            <person name="Thomas B.C."/>
            <person name="Banfield J.F."/>
        </authorList>
    </citation>
    <scope>NUCLEOTIDE SEQUENCE [LARGE SCALE GENOMIC DNA]</scope>
    <source>
        <strain evidence="13">CG2_30_40_21</strain>
    </source>
</reference>
<dbReference type="NCBIfam" id="TIGR00747">
    <property type="entry name" value="fabH"/>
    <property type="match status" value="1"/>
</dbReference>
<evidence type="ECO:0000259" key="12">
    <source>
        <dbReference type="Pfam" id="PF08545"/>
    </source>
</evidence>
<feature type="active site" evidence="10">
    <location>
        <position position="238"/>
    </location>
</feature>
<evidence type="ECO:0000256" key="4">
    <source>
        <dbReference type="ARBA" id="ARBA00022516"/>
    </source>
</evidence>
<comment type="pathway">
    <text evidence="1 10">Lipid metabolism; fatty acid biosynthesis.</text>
</comment>
<keyword evidence="8 10" id="KW-0275">Fatty acid biosynthesis</keyword>